<evidence type="ECO:0000313" key="3">
    <source>
        <dbReference type="Proteomes" id="UP000094065"/>
    </source>
</evidence>
<keyword evidence="3" id="KW-1185">Reference proteome</keyword>
<reference evidence="2 3" key="1">
    <citation type="submission" date="2016-06" db="EMBL/GenBank/DDBJ databases">
        <title>Evolution of pathogenesis and genome organization in the Tremellales.</title>
        <authorList>
            <person name="Cuomo C."/>
            <person name="Litvintseva A."/>
            <person name="Heitman J."/>
            <person name="Chen Y."/>
            <person name="Sun S."/>
            <person name="Springer D."/>
            <person name="Dromer F."/>
            <person name="Young S."/>
            <person name="Zeng Q."/>
            <person name="Chapman S."/>
            <person name="Gujja S."/>
            <person name="Saif S."/>
            <person name="Birren B."/>
        </authorList>
    </citation>
    <scope>NUCLEOTIDE SEQUENCE [LARGE SCALE GENOMIC DNA]</scope>
    <source>
        <strain evidence="2 3">CBS 6039</strain>
    </source>
</reference>
<feature type="compositionally biased region" description="Low complexity" evidence="1">
    <location>
        <begin position="135"/>
        <end position="145"/>
    </location>
</feature>
<evidence type="ECO:0000313" key="2">
    <source>
        <dbReference type="EMBL" id="ODN83973.1"/>
    </source>
</evidence>
<feature type="region of interest" description="Disordered" evidence="1">
    <location>
        <begin position="221"/>
        <end position="250"/>
    </location>
</feature>
<feature type="compositionally biased region" description="Acidic residues" evidence="1">
    <location>
        <begin position="223"/>
        <end position="250"/>
    </location>
</feature>
<feature type="region of interest" description="Disordered" evidence="1">
    <location>
        <begin position="1"/>
        <end position="24"/>
    </location>
</feature>
<protein>
    <submittedName>
        <fullName evidence="2">Uncharacterized protein</fullName>
    </submittedName>
</protein>
<feature type="compositionally biased region" description="Basic and acidic residues" evidence="1">
    <location>
        <begin position="146"/>
        <end position="156"/>
    </location>
</feature>
<evidence type="ECO:0000256" key="1">
    <source>
        <dbReference type="SAM" id="MobiDB-lite"/>
    </source>
</evidence>
<name>A0A1E3I5K3_9TREE</name>
<sequence>MSSTPPSRNNTQRSRGGRSSNNDWLSGLNLAPNYINGVAFDPIDNIGPGGNGDLITGNFFSGQVTIGDTDDGNPRANMSAIRARTPQTRETQSSEGAPYYRGGVITTLQIGDNFTAVPEQQAHVHQPAEYTAPESPSDSYSSRSSGSRDRSSRQSRQETISTANRNTDEAFRHVLEIAASVSPVARCMHAEGARRYETLLESLDQLKEYHDEEREAWTKLEYLSDDGSGENSVADDGELSAWEEVDAEDE</sequence>
<dbReference type="AlphaFoldDB" id="A0A1E3I5K3"/>
<dbReference type="Proteomes" id="UP000094065">
    <property type="component" value="Unassembled WGS sequence"/>
</dbReference>
<dbReference type="RefSeq" id="XP_018997776.1">
    <property type="nucleotide sequence ID" value="XM_019133071.1"/>
</dbReference>
<feature type="region of interest" description="Disordered" evidence="1">
    <location>
        <begin position="120"/>
        <end position="167"/>
    </location>
</feature>
<dbReference type="EMBL" id="AWGJ01000001">
    <property type="protein sequence ID" value="ODN83973.1"/>
    <property type="molecule type" value="Genomic_DNA"/>
</dbReference>
<proteinExistence type="predicted"/>
<organism evidence="2 3">
    <name type="scientific">Cryptococcus amylolentus CBS 6039</name>
    <dbReference type="NCBI Taxonomy" id="1295533"/>
    <lineage>
        <taxon>Eukaryota</taxon>
        <taxon>Fungi</taxon>
        <taxon>Dikarya</taxon>
        <taxon>Basidiomycota</taxon>
        <taxon>Agaricomycotina</taxon>
        <taxon>Tremellomycetes</taxon>
        <taxon>Tremellales</taxon>
        <taxon>Cryptococcaceae</taxon>
        <taxon>Cryptococcus</taxon>
    </lineage>
</organism>
<feature type="compositionally biased region" description="Polar residues" evidence="1">
    <location>
        <begin position="85"/>
        <end position="95"/>
    </location>
</feature>
<comment type="caution">
    <text evidence="2">The sequence shown here is derived from an EMBL/GenBank/DDBJ whole genome shotgun (WGS) entry which is preliminary data.</text>
</comment>
<feature type="region of interest" description="Disordered" evidence="1">
    <location>
        <begin position="66"/>
        <end position="100"/>
    </location>
</feature>
<gene>
    <name evidence="2" type="ORF">L202_00011</name>
</gene>
<dbReference type="GeneID" id="30151320"/>
<accession>A0A1E3I5K3</accession>